<dbReference type="InterPro" id="IPR006121">
    <property type="entry name" value="HMA_dom"/>
</dbReference>
<dbReference type="Gene3D" id="3.30.70.100">
    <property type="match status" value="1"/>
</dbReference>
<sequence>MTLTDVTEPRHEAPSAGASHLDITGMSCVMCARRVQKTLNKIDGVHASVSFATKTASIETDGDVSPAELCDAVVAAGYGAAPRAEAPVVDSAARGPLQRFVGGLLGRVSP</sequence>
<accession>A0AA94R9K3</accession>
<dbReference type="Pfam" id="PF00403">
    <property type="entry name" value="HMA"/>
    <property type="match status" value="1"/>
</dbReference>
<feature type="domain" description="HMA" evidence="1">
    <location>
        <begin position="17"/>
        <end position="81"/>
    </location>
</feature>
<dbReference type="PROSITE" id="PS50846">
    <property type="entry name" value="HMA_2"/>
    <property type="match status" value="1"/>
</dbReference>
<name>A0AA94R9K3_9MYCO</name>
<dbReference type="GO" id="GO:0046872">
    <property type="term" value="F:metal ion binding"/>
    <property type="evidence" value="ECO:0007669"/>
    <property type="project" value="InterPro"/>
</dbReference>
<dbReference type="Proteomes" id="UP000309984">
    <property type="component" value="Unassembled WGS sequence"/>
</dbReference>
<evidence type="ECO:0000259" key="1">
    <source>
        <dbReference type="PROSITE" id="PS50846"/>
    </source>
</evidence>
<dbReference type="EMBL" id="POTM01000052">
    <property type="protein sequence ID" value="TLH63907.1"/>
    <property type="molecule type" value="Genomic_DNA"/>
</dbReference>
<evidence type="ECO:0000313" key="3">
    <source>
        <dbReference type="Proteomes" id="UP000309984"/>
    </source>
</evidence>
<organism evidence="2 3">
    <name type="scientific">Mycolicibacterium phocaicum</name>
    <dbReference type="NCBI Taxonomy" id="319706"/>
    <lineage>
        <taxon>Bacteria</taxon>
        <taxon>Bacillati</taxon>
        <taxon>Actinomycetota</taxon>
        <taxon>Actinomycetes</taxon>
        <taxon>Mycobacteriales</taxon>
        <taxon>Mycobacteriaceae</taxon>
        <taxon>Mycolicibacterium</taxon>
    </lineage>
</organism>
<proteinExistence type="predicted"/>
<dbReference type="CDD" id="cd00371">
    <property type="entry name" value="HMA"/>
    <property type="match status" value="1"/>
</dbReference>
<dbReference type="InterPro" id="IPR036163">
    <property type="entry name" value="HMA_dom_sf"/>
</dbReference>
<gene>
    <name evidence="2" type="ORF">C1S79_22500</name>
</gene>
<dbReference type="AlphaFoldDB" id="A0AA94R9K3"/>
<protein>
    <recommendedName>
        <fullName evidence="1">HMA domain-containing protein</fullName>
    </recommendedName>
</protein>
<keyword evidence="3" id="KW-1185">Reference proteome</keyword>
<dbReference type="SUPFAM" id="SSF55008">
    <property type="entry name" value="HMA, heavy metal-associated domain"/>
    <property type="match status" value="1"/>
</dbReference>
<comment type="caution">
    <text evidence="2">The sequence shown here is derived from an EMBL/GenBank/DDBJ whole genome shotgun (WGS) entry which is preliminary data.</text>
</comment>
<reference evidence="2 3" key="1">
    <citation type="submission" date="2018-01" db="EMBL/GenBank/DDBJ databases">
        <title>Comparative genomics of Mycobacterium mucogenicum and Mycobacterium neoaurum clade members emphasizing tRNA and non-coding RNA.</title>
        <authorList>
            <person name="Behra P.R.K."/>
            <person name="Pettersson B.M.F."/>
            <person name="Das S."/>
            <person name="Dasgupta S."/>
            <person name="Kirsebom L.A."/>
        </authorList>
    </citation>
    <scope>NUCLEOTIDE SEQUENCE [LARGE SCALE GENOMIC DNA]</scope>
    <source>
        <strain evidence="2 3">DSM 45104</strain>
    </source>
</reference>
<evidence type="ECO:0000313" key="2">
    <source>
        <dbReference type="EMBL" id="TLH63907.1"/>
    </source>
</evidence>